<dbReference type="PATRIC" id="fig|1217693.3.peg.1941"/>
<organism evidence="2 3">
    <name type="scientific">Acinetobacter variabilis</name>
    <dbReference type="NCBI Taxonomy" id="70346"/>
    <lineage>
        <taxon>Bacteria</taxon>
        <taxon>Pseudomonadati</taxon>
        <taxon>Pseudomonadota</taxon>
        <taxon>Gammaproteobacteria</taxon>
        <taxon>Moraxellales</taxon>
        <taxon>Moraxellaceae</taxon>
        <taxon>Acinetobacter</taxon>
    </lineage>
</organism>
<dbReference type="EMBL" id="APRS01000012">
    <property type="protein sequence ID" value="ENX08861.1"/>
    <property type="molecule type" value="Genomic_DNA"/>
</dbReference>
<evidence type="ECO:0000313" key="3">
    <source>
        <dbReference type="Proteomes" id="UP000013101"/>
    </source>
</evidence>
<comment type="caution">
    <text evidence="2">The sequence shown here is derived from an EMBL/GenBank/DDBJ whole genome shotgun (WGS) entry which is preliminary data.</text>
</comment>
<evidence type="ECO:0000256" key="1">
    <source>
        <dbReference type="SAM" id="Coils"/>
    </source>
</evidence>
<sequence length="124" mass="13937">MKAIKIPCEHDLLSKNHNVWADAVMRCKHGSGYCGSDGYCHADGKCFADQELTREQAILEVDRLAQELHQAKQENDNLRTSSASLIKQLEFALEQNKKSGKSERVFAIRYCIGEIKKALRGAND</sequence>
<proteinExistence type="predicted"/>
<dbReference type="STRING" id="70346.F897_02012"/>
<name>N9NTL6_9GAMM</name>
<dbReference type="OrthoDB" id="6691434at2"/>
<accession>N9NTL6</accession>
<dbReference type="AlphaFoldDB" id="N9NTL6"/>
<feature type="coiled-coil region" evidence="1">
    <location>
        <begin position="54"/>
        <end position="88"/>
    </location>
</feature>
<gene>
    <name evidence="2" type="ORF">F897_02012</name>
</gene>
<reference evidence="2 3" key="1">
    <citation type="submission" date="2013-02" db="EMBL/GenBank/DDBJ databases">
        <title>The Genome Sequence of Acinetobacter sp. NIPH 2171.</title>
        <authorList>
            <consortium name="The Broad Institute Genome Sequencing Platform"/>
            <consortium name="The Broad Institute Genome Sequencing Center for Infectious Disease"/>
            <person name="Cerqueira G."/>
            <person name="Feldgarden M."/>
            <person name="Courvalin P."/>
            <person name="Perichon B."/>
            <person name="Grillot-Courvalin C."/>
            <person name="Clermont D."/>
            <person name="Rocha E."/>
            <person name="Yoon E.-J."/>
            <person name="Nemec A."/>
            <person name="Walker B."/>
            <person name="Young S.K."/>
            <person name="Zeng Q."/>
            <person name="Gargeya S."/>
            <person name="Fitzgerald M."/>
            <person name="Haas B."/>
            <person name="Abouelleil A."/>
            <person name="Alvarado L."/>
            <person name="Arachchi H.M."/>
            <person name="Berlin A.M."/>
            <person name="Chapman S.B."/>
            <person name="Dewar J."/>
            <person name="Goldberg J."/>
            <person name="Griggs A."/>
            <person name="Gujja S."/>
            <person name="Hansen M."/>
            <person name="Howarth C."/>
            <person name="Imamovic A."/>
            <person name="Larimer J."/>
            <person name="McCowan C."/>
            <person name="Murphy C."/>
            <person name="Neiman D."/>
            <person name="Pearson M."/>
            <person name="Priest M."/>
            <person name="Roberts A."/>
            <person name="Saif S."/>
            <person name="Shea T."/>
            <person name="Sisk P."/>
            <person name="Sykes S."/>
            <person name="Wortman J."/>
            <person name="Nusbaum C."/>
            <person name="Birren B."/>
        </authorList>
    </citation>
    <scope>NUCLEOTIDE SEQUENCE [LARGE SCALE GENOMIC DNA]</scope>
    <source>
        <strain evidence="2 3">NIPH 2171</strain>
    </source>
</reference>
<protein>
    <submittedName>
        <fullName evidence="2">Uncharacterized protein</fullName>
    </submittedName>
</protein>
<evidence type="ECO:0000313" key="2">
    <source>
        <dbReference type="EMBL" id="ENX08861.1"/>
    </source>
</evidence>
<dbReference type="Proteomes" id="UP000013101">
    <property type="component" value="Unassembled WGS sequence"/>
</dbReference>
<keyword evidence="1" id="KW-0175">Coiled coil</keyword>
<dbReference type="HOGENOM" id="CLU_1998949_0_0_6"/>
<dbReference type="RefSeq" id="WP_005235499.1">
    <property type="nucleotide sequence ID" value="NZ_CP083658.1"/>
</dbReference>